<gene>
    <name evidence="1" type="ORF">C8A01DRAFT_20326</name>
</gene>
<dbReference type="AlphaFoldDB" id="A0AAN6P938"/>
<reference evidence="2" key="1">
    <citation type="journal article" date="2023" name="Mol. Phylogenet. Evol.">
        <title>Genome-scale phylogeny and comparative genomics of the fungal order Sordariales.</title>
        <authorList>
            <person name="Hensen N."/>
            <person name="Bonometti L."/>
            <person name="Westerberg I."/>
            <person name="Brannstrom I.O."/>
            <person name="Guillou S."/>
            <person name="Cros-Aarteil S."/>
            <person name="Calhoun S."/>
            <person name="Haridas S."/>
            <person name="Kuo A."/>
            <person name="Mondo S."/>
            <person name="Pangilinan J."/>
            <person name="Riley R."/>
            <person name="LaButti K."/>
            <person name="Andreopoulos B."/>
            <person name="Lipzen A."/>
            <person name="Chen C."/>
            <person name="Yan M."/>
            <person name="Daum C."/>
            <person name="Ng V."/>
            <person name="Clum A."/>
            <person name="Steindorff A."/>
            <person name="Ohm R.A."/>
            <person name="Martin F."/>
            <person name="Silar P."/>
            <person name="Natvig D.O."/>
            <person name="Lalanne C."/>
            <person name="Gautier V."/>
            <person name="Ament-Velasquez S.L."/>
            <person name="Kruys A."/>
            <person name="Hutchinson M.I."/>
            <person name="Powell A.J."/>
            <person name="Barry K."/>
            <person name="Miller A.N."/>
            <person name="Grigoriev I.V."/>
            <person name="Debuchy R."/>
            <person name="Gladieux P."/>
            <person name="Hiltunen Thoren M."/>
            <person name="Johannesson H."/>
        </authorList>
    </citation>
    <scope>NUCLEOTIDE SEQUENCE [LARGE SCALE GENOMIC DNA]</scope>
    <source>
        <strain evidence="2">CBS 284.82</strain>
    </source>
</reference>
<dbReference type="EMBL" id="MU854591">
    <property type="protein sequence ID" value="KAK4032603.1"/>
    <property type="molecule type" value="Genomic_DNA"/>
</dbReference>
<dbReference type="Proteomes" id="UP001303115">
    <property type="component" value="Unassembled WGS sequence"/>
</dbReference>
<comment type="caution">
    <text evidence="1">The sequence shown here is derived from an EMBL/GenBank/DDBJ whole genome shotgun (WGS) entry which is preliminary data.</text>
</comment>
<evidence type="ECO:0000313" key="1">
    <source>
        <dbReference type="EMBL" id="KAK4032603.1"/>
    </source>
</evidence>
<proteinExistence type="predicted"/>
<sequence>MLPPSPPSTLYSPPHPSQTTLPEITRSTCLSYAQTRFPHATIREAPHQGRCSYTLFLLFNNNKNNTILQFRPPRHALDLSITAAAHLIFGETLVPQTHFLGVINPRVTAAANEPSSSPPCDDTAEEVGGTTMIMLIYTHTLVRGVPLSTFLTLRLQEAKGTPPSPPLEGVVRSLAQQYFIPSLRHSLPPSSARLPVLKRAVGWGMRRQAERLLRGLPVRFRGVVGEVVAAMGEIEGWLPWGLTHGDFLGGGNVLVGFDGDEGGGGEGQEGKGEERLTGLVDWAEGEWLPFGVGLYGLEEVLGRTVTDGKGTRFEYYPDAERLRAAFWEEMVAAVPELACGSREREVVEKARLLGLLLWYGIAFDDGALNRVVQPGRDDEELQKLDLFLLGVCHDIKTSPIPSEQSGNLDEWQTVAGPAASHTQAQRWSEQGLSYAEALKRKFVPGSCRPS</sequence>
<evidence type="ECO:0008006" key="3">
    <source>
        <dbReference type="Google" id="ProtNLM"/>
    </source>
</evidence>
<name>A0AAN6P938_9PEZI</name>
<protein>
    <recommendedName>
        <fullName evidence="3">Aminoglycoside phosphotransferase domain-containing protein</fullName>
    </recommendedName>
</protein>
<organism evidence="1 2">
    <name type="scientific">Parachaetomium inaequale</name>
    <dbReference type="NCBI Taxonomy" id="2588326"/>
    <lineage>
        <taxon>Eukaryota</taxon>
        <taxon>Fungi</taxon>
        <taxon>Dikarya</taxon>
        <taxon>Ascomycota</taxon>
        <taxon>Pezizomycotina</taxon>
        <taxon>Sordariomycetes</taxon>
        <taxon>Sordariomycetidae</taxon>
        <taxon>Sordariales</taxon>
        <taxon>Chaetomiaceae</taxon>
        <taxon>Parachaetomium</taxon>
    </lineage>
</organism>
<accession>A0AAN6P938</accession>
<keyword evidence="2" id="KW-1185">Reference proteome</keyword>
<evidence type="ECO:0000313" key="2">
    <source>
        <dbReference type="Proteomes" id="UP001303115"/>
    </source>
</evidence>